<feature type="region of interest" description="Disordered" evidence="2">
    <location>
        <begin position="158"/>
        <end position="215"/>
    </location>
</feature>
<protein>
    <recommendedName>
        <fullName evidence="4">Saposin B-type domain-containing protein</fullName>
    </recommendedName>
</protein>
<gene>
    <name evidence="5" type="ORF">POBO1169_LOCUS11043</name>
</gene>
<reference evidence="5" key="1">
    <citation type="submission" date="2021-01" db="EMBL/GenBank/DDBJ databases">
        <authorList>
            <person name="Corre E."/>
            <person name="Pelletier E."/>
            <person name="Niang G."/>
            <person name="Scheremetjew M."/>
            <person name="Finn R."/>
            <person name="Kale V."/>
            <person name="Holt S."/>
            <person name="Cochrane G."/>
            <person name="Meng A."/>
            <person name="Brown T."/>
            <person name="Cohen L."/>
        </authorList>
    </citation>
    <scope>NUCLEOTIDE SEQUENCE</scope>
    <source>
        <strain evidence="5">CCMP722</strain>
    </source>
</reference>
<accession>A0A7S0RAB8</accession>
<keyword evidence="1" id="KW-1015">Disulfide bond</keyword>
<sequence>MAALGTKLRFLICTVVVLGKEVVKGQPGHEFDPNDLPDDVKATMPEIFPEFAANAMGAPIPGITREQHCEGCKIVMSEVNKQLNIKETRTFREADAYMNEMCEDIEGWHPPHIGQVCRTLVPKHTLTIRGLIQMTPGNLETAVCAHLMKVCPEPENPLQAKLKKDKEEAEEKKKKKKGKKSKKRGKGDAASAGELEEDEKGAAGSGDDEESRDEL</sequence>
<feature type="signal peptide" evidence="3">
    <location>
        <begin position="1"/>
        <end position="25"/>
    </location>
</feature>
<feature type="compositionally biased region" description="Basic residues" evidence="2">
    <location>
        <begin position="173"/>
        <end position="185"/>
    </location>
</feature>
<feature type="compositionally biased region" description="Basic and acidic residues" evidence="2">
    <location>
        <begin position="162"/>
        <end position="172"/>
    </location>
</feature>
<organism evidence="5">
    <name type="scientific">Pyramimonas obovata</name>
    <dbReference type="NCBI Taxonomy" id="1411642"/>
    <lineage>
        <taxon>Eukaryota</taxon>
        <taxon>Viridiplantae</taxon>
        <taxon>Chlorophyta</taxon>
        <taxon>Pyramimonadophyceae</taxon>
        <taxon>Pyramimonadales</taxon>
        <taxon>Pyramimonadaceae</taxon>
        <taxon>Pyramimonas</taxon>
        <taxon>Pyramimonas incertae sedis</taxon>
    </lineage>
</organism>
<keyword evidence="3" id="KW-0732">Signal</keyword>
<proteinExistence type="predicted"/>
<feature type="compositionally biased region" description="Acidic residues" evidence="2">
    <location>
        <begin position="206"/>
        <end position="215"/>
    </location>
</feature>
<evidence type="ECO:0000313" key="5">
    <source>
        <dbReference type="EMBL" id="CAD8671816.1"/>
    </source>
</evidence>
<dbReference type="EMBL" id="HBFA01021722">
    <property type="protein sequence ID" value="CAD8671816.1"/>
    <property type="molecule type" value="Transcribed_RNA"/>
</dbReference>
<feature type="domain" description="Saposin B-type" evidence="4">
    <location>
        <begin position="65"/>
        <end position="155"/>
    </location>
</feature>
<evidence type="ECO:0000259" key="4">
    <source>
        <dbReference type="PROSITE" id="PS50015"/>
    </source>
</evidence>
<evidence type="ECO:0000256" key="1">
    <source>
        <dbReference type="ARBA" id="ARBA00023157"/>
    </source>
</evidence>
<evidence type="ECO:0000256" key="2">
    <source>
        <dbReference type="SAM" id="MobiDB-lite"/>
    </source>
</evidence>
<name>A0A7S0RAB8_9CHLO</name>
<feature type="chain" id="PRO_5031426216" description="Saposin B-type domain-containing protein" evidence="3">
    <location>
        <begin position="26"/>
        <end position="215"/>
    </location>
</feature>
<dbReference type="AlphaFoldDB" id="A0A7S0RAB8"/>
<dbReference type="Gene3D" id="1.10.225.10">
    <property type="entry name" value="Saposin-like"/>
    <property type="match status" value="1"/>
</dbReference>
<dbReference type="PROSITE" id="PS50015">
    <property type="entry name" value="SAP_B"/>
    <property type="match status" value="1"/>
</dbReference>
<evidence type="ECO:0000256" key="3">
    <source>
        <dbReference type="SAM" id="SignalP"/>
    </source>
</evidence>
<dbReference type="InterPro" id="IPR008139">
    <property type="entry name" value="SaposinB_dom"/>
</dbReference>